<feature type="non-terminal residue" evidence="1">
    <location>
        <position position="1"/>
    </location>
</feature>
<protein>
    <submittedName>
        <fullName evidence="1">Uncharacterized protein</fullName>
    </submittedName>
</protein>
<name>A0A820KZS4_9BILA</name>
<organism evidence="1 2">
    <name type="scientific">Rotaria sordida</name>
    <dbReference type="NCBI Taxonomy" id="392033"/>
    <lineage>
        <taxon>Eukaryota</taxon>
        <taxon>Metazoa</taxon>
        <taxon>Spiralia</taxon>
        <taxon>Gnathifera</taxon>
        <taxon>Rotifera</taxon>
        <taxon>Eurotatoria</taxon>
        <taxon>Bdelloidea</taxon>
        <taxon>Philodinida</taxon>
        <taxon>Philodinidae</taxon>
        <taxon>Rotaria</taxon>
    </lineage>
</organism>
<sequence length="33" mass="3820">DISKYPLRIFNLDEVNCQHWQMTCSSGHQAGKI</sequence>
<proteinExistence type="predicted"/>
<dbReference type="Proteomes" id="UP000663823">
    <property type="component" value="Unassembled WGS sequence"/>
</dbReference>
<evidence type="ECO:0000313" key="2">
    <source>
        <dbReference type="Proteomes" id="UP000663823"/>
    </source>
</evidence>
<evidence type="ECO:0000313" key="1">
    <source>
        <dbReference type="EMBL" id="CAF4351032.1"/>
    </source>
</evidence>
<comment type="caution">
    <text evidence="1">The sequence shown here is derived from an EMBL/GenBank/DDBJ whole genome shotgun (WGS) entry which is preliminary data.</text>
</comment>
<dbReference type="AlphaFoldDB" id="A0A820KZS4"/>
<accession>A0A820KZS4</accession>
<dbReference type="EMBL" id="CAJOAX010063684">
    <property type="protein sequence ID" value="CAF4351032.1"/>
    <property type="molecule type" value="Genomic_DNA"/>
</dbReference>
<gene>
    <name evidence="1" type="ORF">OTI717_LOCUS43553</name>
</gene>
<reference evidence="1" key="1">
    <citation type="submission" date="2021-02" db="EMBL/GenBank/DDBJ databases">
        <authorList>
            <person name="Nowell W R."/>
        </authorList>
    </citation>
    <scope>NUCLEOTIDE SEQUENCE</scope>
</reference>